<dbReference type="SUPFAM" id="SSF51735">
    <property type="entry name" value="NAD(P)-binding Rossmann-fold domains"/>
    <property type="match status" value="1"/>
</dbReference>
<protein>
    <submittedName>
        <fullName evidence="3">NAD-dependent epimerase</fullName>
    </submittedName>
</protein>
<evidence type="ECO:0000313" key="3">
    <source>
        <dbReference type="EMBL" id="MBY0098117.1"/>
    </source>
</evidence>
<gene>
    <name evidence="3" type="ORF">H0185_15055</name>
</gene>
<feature type="domain" description="NAD-dependent epimerase/dehydratase" evidence="2">
    <location>
        <begin position="3"/>
        <end position="237"/>
    </location>
</feature>
<dbReference type="CDD" id="cd05253">
    <property type="entry name" value="UDP_GE_SDE_e"/>
    <property type="match status" value="1"/>
</dbReference>
<proteinExistence type="predicted"/>
<dbReference type="PANTHER" id="PTHR43574">
    <property type="entry name" value="EPIMERASE-RELATED"/>
    <property type="match status" value="1"/>
</dbReference>
<evidence type="ECO:0000256" key="1">
    <source>
        <dbReference type="ARBA" id="ARBA00023027"/>
    </source>
</evidence>
<name>A0ABS7K771_9BACI</name>
<dbReference type="Gene3D" id="3.40.50.720">
    <property type="entry name" value="NAD(P)-binding Rossmann-like Domain"/>
    <property type="match status" value="1"/>
</dbReference>
<sequence>MSILVTGAAGFIGFHLAKELLARGDHVIGVDNLNDYYDRQLKRDRLTILEKEPNFQFYPVDIDNQPAFHSIFENHSIMIVLNLAAQAGVRYSMKNPYSYVSSNLVGFTNVLEACRIYKVKHLIYASSSSVYGANTKIPFSTKDSVDHPVSLYAATKKANELMAHSYSHLYGIPTTGLRFFTVYGPWGRPDMAYYTFTKSIMEGNPVTVFNYGEMSRDFTFIDDIVEGVLHLLHSPPKRNTHYDREHPEPSSSDAPYKIYNIGNHQPVKLLDFIQILEELIGKKAQLELLPMPPGDVKETYADMTDLQKDFGFSPRTSLKDGLRHFVNWYKQYHHKIE</sequence>
<comment type="caution">
    <text evidence="3">The sequence shown here is derived from an EMBL/GenBank/DDBJ whole genome shotgun (WGS) entry which is preliminary data.</text>
</comment>
<dbReference type="InterPro" id="IPR036291">
    <property type="entry name" value="NAD(P)-bd_dom_sf"/>
</dbReference>
<evidence type="ECO:0000313" key="4">
    <source>
        <dbReference type="Proteomes" id="UP000769780"/>
    </source>
</evidence>
<dbReference type="EMBL" id="JACWFH010000019">
    <property type="protein sequence ID" value="MBY0098117.1"/>
    <property type="molecule type" value="Genomic_DNA"/>
</dbReference>
<dbReference type="RefSeq" id="WP_221874338.1">
    <property type="nucleotide sequence ID" value="NZ_JACWFH010000019.1"/>
</dbReference>
<dbReference type="PRINTS" id="PR01713">
    <property type="entry name" value="NUCEPIMERASE"/>
</dbReference>
<evidence type="ECO:0000259" key="2">
    <source>
        <dbReference type="Pfam" id="PF01370"/>
    </source>
</evidence>
<dbReference type="Proteomes" id="UP000769780">
    <property type="component" value="Unassembled WGS sequence"/>
</dbReference>
<organism evidence="3 4">
    <name type="scientific">Mesobacillus maritimus</name>
    <dbReference type="NCBI Taxonomy" id="1643336"/>
    <lineage>
        <taxon>Bacteria</taxon>
        <taxon>Bacillati</taxon>
        <taxon>Bacillota</taxon>
        <taxon>Bacilli</taxon>
        <taxon>Bacillales</taxon>
        <taxon>Bacillaceae</taxon>
        <taxon>Mesobacillus</taxon>
    </lineage>
</organism>
<dbReference type="InterPro" id="IPR001509">
    <property type="entry name" value="Epimerase_deHydtase"/>
</dbReference>
<keyword evidence="1" id="KW-0520">NAD</keyword>
<keyword evidence="4" id="KW-1185">Reference proteome</keyword>
<reference evidence="3 4" key="1">
    <citation type="submission" date="2020-07" db="EMBL/GenBank/DDBJ databases">
        <title>Fungal Genomes of the International Space Station.</title>
        <authorList>
            <person name="Seuylemezian A."/>
            <person name="Singh N.K."/>
            <person name="Wood J."/>
            <person name="Venkateswaran K."/>
        </authorList>
    </citation>
    <scope>NUCLEOTIDE SEQUENCE [LARGE SCALE GENOMIC DNA]</scope>
    <source>
        <strain evidence="3 4">PL-B2</strain>
    </source>
</reference>
<accession>A0ABS7K771</accession>
<dbReference type="Pfam" id="PF01370">
    <property type="entry name" value="Epimerase"/>
    <property type="match status" value="1"/>
</dbReference>